<dbReference type="InterPro" id="IPR016186">
    <property type="entry name" value="C-type_lectin-like/link_sf"/>
</dbReference>
<name>A0ABD1IXF1_9TELE</name>
<accession>A0ABD1IXF1</accession>
<proteinExistence type="predicted"/>
<reference evidence="4 5" key="1">
    <citation type="submission" date="2024-09" db="EMBL/GenBank/DDBJ databases">
        <title>A chromosome-level genome assembly of Gray's grenadier anchovy, Coilia grayii.</title>
        <authorList>
            <person name="Fu Z."/>
        </authorList>
    </citation>
    <scope>NUCLEOTIDE SEQUENCE [LARGE SCALE GENOMIC DNA]</scope>
    <source>
        <strain evidence="4">G4</strain>
        <tissue evidence="4">Muscle</tissue>
    </source>
</reference>
<dbReference type="PROSITE" id="PS50041">
    <property type="entry name" value="C_TYPE_LECTIN_2"/>
    <property type="match status" value="2"/>
</dbReference>
<dbReference type="CDD" id="cd00037">
    <property type="entry name" value="CLECT"/>
    <property type="match status" value="1"/>
</dbReference>
<evidence type="ECO:0000313" key="5">
    <source>
        <dbReference type="Proteomes" id="UP001591681"/>
    </source>
</evidence>
<comment type="caution">
    <text evidence="4">The sequence shown here is derived from an EMBL/GenBank/DDBJ whole genome shotgun (WGS) entry which is preliminary data.</text>
</comment>
<dbReference type="Proteomes" id="UP001591681">
    <property type="component" value="Unassembled WGS sequence"/>
</dbReference>
<dbReference type="InterPro" id="IPR002353">
    <property type="entry name" value="AntifreezeII"/>
</dbReference>
<dbReference type="InterPro" id="IPR018378">
    <property type="entry name" value="C-type_lectin_CS"/>
</dbReference>
<dbReference type="SUPFAM" id="SSF56436">
    <property type="entry name" value="C-type lectin-like"/>
    <property type="match status" value="2"/>
</dbReference>
<dbReference type="PROSITE" id="PS00615">
    <property type="entry name" value="C_TYPE_LECTIN_1"/>
    <property type="match status" value="1"/>
</dbReference>
<feature type="domain" description="C-type lectin" evidence="3">
    <location>
        <begin position="172"/>
        <end position="291"/>
    </location>
</feature>
<evidence type="ECO:0000313" key="4">
    <source>
        <dbReference type="EMBL" id="KAL2078273.1"/>
    </source>
</evidence>
<organism evidence="4 5">
    <name type="scientific">Coilia grayii</name>
    <name type="common">Gray's grenadier anchovy</name>
    <dbReference type="NCBI Taxonomy" id="363190"/>
    <lineage>
        <taxon>Eukaryota</taxon>
        <taxon>Metazoa</taxon>
        <taxon>Chordata</taxon>
        <taxon>Craniata</taxon>
        <taxon>Vertebrata</taxon>
        <taxon>Euteleostomi</taxon>
        <taxon>Actinopterygii</taxon>
        <taxon>Neopterygii</taxon>
        <taxon>Teleostei</taxon>
        <taxon>Clupei</taxon>
        <taxon>Clupeiformes</taxon>
        <taxon>Clupeoidei</taxon>
        <taxon>Engraulidae</taxon>
        <taxon>Coilinae</taxon>
        <taxon>Coilia</taxon>
    </lineage>
</organism>
<evidence type="ECO:0000259" key="3">
    <source>
        <dbReference type="PROSITE" id="PS50041"/>
    </source>
</evidence>
<dbReference type="InterPro" id="IPR016187">
    <property type="entry name" value="CTDL_fold"/>
</dbReference>
<evidence type="ECO:0000256" key="2">
    <source>
        <dbReference type="SAM" id="SignalP"/>
    </source>
</evidence>
<keyword evidence="5" id="KW-1185">Reference proteome</keyword>
<feature type="signal peptide" evidence="2">
    <location>
        <begin position="1"/>
        <end position="18"/>
    </location>
</feature>
<sequence length="293" mass="32983">MIRRAVIILLICCGMAAGKSCPAGWSQYKNRCFMSVSTERTWAESERYCISMGGNLASVHSREEYNFIDSLFSTHRVWIGGCDAVQEGHWLWSDGTKFDYTLWNPGEPNNSVLDCPANCSTPPEQIHTLQAILLPVLALASSMISRAVLILPICCGVASAWIECCPKDWFPYFERCFKFDSTPRTWIDAEQYCQSIGGNLASIHSSDEYVYIQGMIHKLTNTNPRTWIGGWDAAQEGLWLWSDGSKFDYTRWNPGEPNHSGGAEDCIEMNTVEMMWWNDLPCNLARAALCSLS</sequence>
<feature type="domain" description="C-type lectin" evidence="3">
    <location>
        <begin position="28"/>
        <end position="119"/>
    </location>
</feature>
<keyword evidence="2" id="KW-0732">Signal</keyword>
<keyword evidence="1" id="KW-1015">Disulfide bond</keyword>
<evidence type="ECO:0000256" key="1">
    <source>
        <dbReference type="ARBA" id="ARBA00023157"/>
    </source>
</evidence>
<dbReference type="PANTHER" id="PTHR22803">
    <property type="entry name" value="MANNOSE, PHOSPHOLIPASE, LECTIN RECEPTOR RELATED"/>
    <property type="match status" value="1"/>
</dbReference>
<dbReference type="PRINTS" id="PR00356">
    <property type="entry name" value="ANTIFREEZEII"/>
</dbReference>
<dbReference type="InterPro" id="IPR050111">
    <property type="entry name" value="C-type_lectin/snaclec_domain"/>
</dbReference>
<dbReference type="EMBL" id="JBHFQA010000023">
    <property type="protein sequence ID" value="KAL2078273.1"/>
    <property type="molecule type" value="Genomic_DNA"/>
</dbReference>
<protein>
    <recommendedName>
        <fullName evidence="3">C-type lectin domain-containing protein</fullName>
    </recommendedName>
</protein>
<feature type="chain" id="PRO_5044781154" description="C-type lectin domain-containing protein" evidence="2">
    <location>
        <begin position="19"/>
        <end position="293"/>
    </location>
</feature>
<dbReference type="Gene3D" id="3.10.100.10">
    <property type="entry name" value="Mannose-Binding Protein A, subunit A"/>
    <property type="match status" value="2"/>
</dbReference>
<dbReference type="AlphaFoldDB" id="A0ABD1IXF1"/>
<gene>
    <name evidence="4" type="ORF">ACEWY4_025958</name>
</gene>
<dbReference type="SMART" id="SM00034">
    <property type="entry name" value="CLECT"/>
    <property type="match status" value="2"/>
</dbReference>
<dbReference type="InterPro" id="IPR001304">
    <property type="entry name" value="C-type_lectin-like"/>
</dbReference>
<dbReference type="Pfam" id="PF00059">
    <property type="entry name" value="Lectin_C"/>
    <property type="match status" value="2"/>
</dbReference>